<dbReference type="InterPro" id="IPR008699">
    <property type="entry name" value="NDUFB8"/>
</dbReference>
<keyword evidence="3" id="KW-1185">Reference proteome</keyword>
<name>A0A0P1BPD1_9BASI</name>
<dbReference type="OrthoDB" id="2014058at2759"/>
<sequence>MEGSKKVKVDVAAGVSSKSAQRPEVHLYAGNLVAAVTQSAVWWDQQEKRNFGETLHESDDELSVWAPDVHKISGPSALFQFSIAAACMGAFAGLVYLTYPEKPAIPRVYPDDGLVKALGEGRKRAPIESDFIKEAEEEEE</sequence>
<keyword evidence="1" id="KW-1133">Transmembrane helix</keyword>
<dbReference type="Proteomes" id="UP000054845">
    <property type="component" value="Unassembled WGS sequence"/>
</dbReference>
<accession>A0A0P1BPD1</accession>
<dbReference type="GO" id="GO:0005739">
    <property type="term" value="C:mitochondrion"/>
    <property type="evidence" value="ECO:0007669"/>
    <property type="project" value="InterPro"/>
</dbReference>
<dbReference type="EMBL" id="CCYA01000270">
    <property type="protein sequence ID" value="CEH18391.1"/>
    <property type="molecule type" value="Genomic_DNA"/>
</dbReference>
<keyword evidence="1" id="KW-0812">Transmembrane</keyword>
<protein>
    <submittedName>
        <fullName evidence="2">NDUFB8</fullName>
    </submittedName>
</protein>
<keyword evidence="1" id="KW-0472">Membrane</keyword>
<evidence type="ECO:0000313" key="2">
    <source>
        <dbReference type="EMBL" id="CEH18391.1"/>
    </source>
</evidence>
<evidence type="ECO:0000313" key="3">
    <source>
        <dbReference type="Proteomes" id="UP000054845"/>
    </source>
</evidence>
<organism evidence="2 3">
    <name type="scientific">Ceraceosorus bombacis</name>
    <dbReference type="NCBI Taxonomy" id="401625"/>
    <lineage>
        <taxon>Eukaryota</taxon>
        <taxon>Fungi</taxon>
        <taxon>Dikarya</taxon>
        <taxon>Basidiomycota</taxon>
        <taxon>Ustilaginomycotina</taxon>
        <taxon>Exobasidiomycetes</taxon>
        <taxon>Ceraceosorales</taxon>
        <taxon>Ceraceosoraceae</taxon>
        <taxon>Ceraceosorus</taxon>
    </lineage>
</organism>
<dbReference type="PANTHER" id="PTHR12840:SF1">
    <property type="entry name" value="NADH DEHYDROGENASE [UBIQUINONE] 1 BETA SUBCOMPLEX SUBUNIT 8, MITOCHONDRIAL"/>
    <property type="match status" value="1"/>
</dbReference>
<dbReference type="AlphaFoldDB" id="A0A0P1BPD1"/>
<proteinExistence type="predicted"/>
<evidence type="ECO:0000256" key="1">
    <source>
        <dbReference type="SAM" id="Phobius"/>
    </source>
</evidence>
<dbReference type="PANTHER" id="PTHR12840">
    <property type="entry name" value="NADH-UBIQUINONE OXIDOREDUCTASE ASHI SUBUNIT"/>
    <property type="match status" value="1"/>
</dbReference>
<reference evidence="2 3" key="1">
    <citation type="submission" date="2014-09" db="EMBL/GenBank/DDBJ databases">
        <authorList>
            <person name="Magalhaes I.L.F."/>
            <person name="Oliveira U."/>
            <person name="Santos F.R."/>
            <person name="Vidigal T.H.D.A."/>
            <person name="Brescovit A.D."/>
            <person name="Santos A.J."/>
        </authorList>
    </citation>
    <scope>NUCLEOTIDE SEQUENCE [LARGE SCALE GENOMIC DNA]</scope>
</reference>
<feature type="transmembrane region" description="Helical" evidence="1">
    <location>
        <begin position="77"/>
        <end position="99"/>
    </location>
</feature>
<dbReference type="STRING" id="401625.A0A0P1BPD1"/>